<sequence length="78" mass="9032">MFYYGQVYGRLSISITRSPAQKPAHKDLAPKWPKTSHLGARPLMLRLLTAPVHAHNKKANTDDVCWLFIMHLRYRQTS</sequence>
<dbReference type="AntiFam" id="ANF00267">
    <property type="entry name" value="DNA repeat translations related to WP_015765070.1"/>
</dbReference>
<evidence type="ECO:0000313" key="2">
    <source>
        <dbReference type="Proteomes" id="UP000307781"/>
    </source>
</evidence>
<dbReference type="AntiFam" id="ANF00266">
    <property type="entry name" value="DNA repeat translations related to WP_020751851.1"/>
</dbReference>
<dbReference type="Proteomes" id="UP000307781">
    <property type="component" value="Unassembled WGS sequence"/>
</dbReference>
<comment type="caution">
    <text evidence="1">The sequence shown here is derived from an EMBL/GenBank/DDBJ whole genome shotgun (WGS) entry which is preliminary data.</text>
</comment>
<dbReference type="EMBL" id="VBWN01000001">
    <property type="protein sequence ID" value="TLF43825.1"/>
    <property type="molecule type" value="Genomic_DNA"/>
</dbReference>
<gene>
    <name evidence="1" type="ORF">FEI14_02920</name>
</gene>
<dbReference type="AlphaFoldDB" id="A0A5R8M2S8"/>
<reference evidence="1 2" key="1">
    <citation type="submission" date="2019-05" db="EMBL/GenBank/DDBJ databases">
        <title>Genome-based reclassification of Lactobacillus casei as Lactobacillus casei subsp. casei. subsp.nov., description of Lactobacillus casei subsp. zeae subsp. nov., and emended description of Lactobacillus casei.</title>
        <authorList>
            <person name="Huang C.-H."/>
        </authorList>
    </citation>
    <scope>NUCLEOTIDE SEQUENCE [LARGE SCALE GENOMIC DNA]</scope>
    <source>
        <strain evidence="1 2">CRBIP24.58</strain>
    </source>
</reference>
<proteinExistence type="predicted"/>
<evidence type="ECO:0000313" key="1">
    <source>
        <dbReference type="EMBL" id="TLF43825.1"/>
    </source>
</evidence>
<organism evidence="1 2">
    <name type="scientific">Lacticaseibacillus zeae</name>
    <name type="common">Lactobacillus zeae</name>
    <dbReference type="NCBI Taxonomy" id="57037"/>
    <lineage>
        <taxon>Bacteria</taxon>
        <taxon>Bacillati</taxon>
        <taxon>Bacillota</taxon>
        <taxon>Bacilli</taxon>
        <taxon>Lactobacillales</taxon>
        <taxon>Lactobacillaceae</taxon>
        <taxon>Lacticaseibacillus</taxon>
    </lineage>
</organism>
<name>A0A5R8M2S8_LACZE</name>
<dbReference type="NCBIfam" id="NF040509">
    <property type="entry name" value="Lacto_palin_RPT"/>
    <property type="match status" value="1"/>
</dbReference>
<accession>A0A5R8M2S8</accession>
<dbReference type="NCBIfam" id="NF040517">
    <property type="entry name" value="Lacto_Palin_RP2"/>
    <property type="match status" value="1"/>
</dbReference>
<protein>
    <submittedName>
        <fullName evidence="1">Uncharacterized protein</fullName>
    </submittedName>
</protein>